<protein>
    <submittedName>
        <fullName evidence="2">RNA ligase, T4 RnlA family protein</fullName>
    </submittedName>
</protein>
<dbReference type="Pfam" id="PF09511">
    <property type="entry name" value="RNA_lig_T4_1"/>
    <property type="match status" value="1"/>
</dbReference>
<evidence type="ECO:0000313" key="3">
    <source>
        <dbReference type="Proteomes" id="UP000011083"/>
    </source>
</evidence>
<dbReference type="RefSeq" id="XP_004337864.1">
    <property type="nucleotide sequence ID" value="XM_004337816.1"/>
</dbReference>
<dbReference type="Proteomes" id="UP000011083">
    <property type="component" value="Unassembled WGS sequence"/>
</dbReference>
<keyword evidence="2" id="KW-0436">Ligase</keyword>
<dbReference type="VEuPathDB" id="AmoebaDB:ACA1_187370"/>
<reference evidence="2 3" key="1">
    <citation type="journal article" date="2013" name="Genome Biol.">
        <title>Genome of Acanthamoeba castellanii highlights extensive lateral gene transfer and early evolution of tyrosine kinase signaling.</title>
        <authorList>
            <person name="Clarke M."/>
            <person name="Lohan A.J."/>
            <person name="Liu B."/>
            <person name="Lagkouvardos I."/>
            <person name="Roy S."/>
            <person name="Zafar N."/>
            <person name="Bertelli C."/>
            <person name="Schilde C."/>
            <person name="Kianianmomeni A."/>
            <person name="Burglin T.R."/>
            <person name="Frech C."/>
            <person name="Turcotte B."/>
            <person name="Kopec K.O."/>
            <person name="Synnott J.M."/>
            <person name="Choo C."/>
            <person name="Paponov I."/>
            <person name="Finkler A."/>
            <person name="Soon Heng Tan C."/>
            <person name="Hutchins A.P."/>
            <person name="Weinmeier T."/>
            <person name="Rattei T."/>
            <person name="Chu J.S."/>
            <person name="Gimenez G."/>
            <person name="Irimia M."/>
            <person name="Rigden D.J."/>
            <person name="Fitzpatrick D.A."/>
            <person name="Lorenzo-Morales J."/>
            <person name="Bateman A."/>
            <person name="Chiu C.H."/>
            <person name="Tang P."/>
            <person name="Hegemann P."/>
            <person name="Fromm H."/>
            <person name="Raoult D."/>
            <person name="Greub G."/>
            <person name="Miranda-Saavedra D."/>
            <person name="Chen N."/>
            <person name="Nash P."/>
            <person name="Ginger M.L."/>
            <person name="Horn M."/>
            <person name="Schaap P."/>
            <person name="Caler L."/>
            <person name="Loftus B."/>
        </authorList>
    </citation>
    <scope>NUCLEOTIDE SEQUENCE [LARGE SCALE GENOMIC DNA]</scope>
    <source>
        <strain evidence="2 3">Neff</strain>
    </source>
</reference>
<proteinExistence type="predicted"/>
<gene>
    <name evidence="2" type="ORF">ACA1_187370</name>
</gene>
<name>L8GUS4_ACACF</name>
<dbReference type="InterPro" id="IPR019039">
    <property type="entry name" value="T4-Rnl1-like_N"/>
</dbReference>
<dbReference type="SUPFAM" id="SSF56091">
    <property type="entry name" value="DNA ligase/mRNA capping enzyme, catalytic domain"/>
    <property type="match status" value="1"/>
</dbReference>
<dbReference type="GeneID" id="14916509"/>
<feature type="domain" description="T4 RNA ligase 1-like N-terminal" evidence="1">
    <location>
        <begin position="70"/>
        <end position="276"/>
    </location>
</feature>
<accession>L8GUS4</accession>
<sequence>MEKEVAARVFAEVEHVDQLRAAIRGCTYFDERRVDDYVVFNYKMGHADTFPNPALAPDPTTREHWLLRRECRGIVFHAETGALLARRFHKFFNVNELDETLPDRTLTKSRIVEEIDLQATGYVVLEKLDGNFVSPFYTQGELKFGTKTSHRNGEARQVNAFVASHDGYLAFSRDWVDRGFSPIFEWCSPCDKRVVKYHEPTLTLTAIRNNKTGEYVLYEEMQQSAAQAGIPVVKAWRGSAESVSDLLAKIGQEEGLEGCVLRFDDGRMYKIKTSWYSTQTVNSDLICQERIIWQLILNNNMDDVKGSIKAQPAEGEESSGGRRTIELLRKKIDRFSAQLYGNVEAKARELLDRVIQARRDTAASGGGSSEAAQDARQLAARLEQEAAAYEKALVRRLVKRFASLESIERLAAGPGDGGETAYREALDLFLEETIGFMVEGTEKKHTFDTVVRPLGSSLYFY</sequence>
<dbReference type="OrthoDB" id="16479at2759"/>
<evidence type="ECO:0000313" key="2">
    <source>
        <dbReference type="EMBL" id="ELR15851.1"/>
    </source>
</evidence>
<dbReference type="AlphaFoldDB" id="L8GUS4"/>
<keyword evidence="3" id="KW-1185">Reference proteome</keyword>
<dbReference type="KEGG" id="acan:ACA1_187370"/>
<organism evidence="2 3">
    <name type="scientific">Acanthamoeba castellanii (strain ATCC 30010 / Neff)</name>
    <dbReference type="NCBI Taxonomy" id="1257118"/>
    <lineage>
        <taxon>Eukaryota</taxon>
        <taxon>Amoebozoa</taxon>
        <taxon>Discosea</taxon>
        <taxon>Longamoebia</taxon>
        <taxon>Centramoebida</taxon>
        <taxon>Acanthamoebidae</taxon>
        <taxon>Acanthamoeba</taxon>
    </lineage>
</organism>
<dbReference type="EMBL" id="KB008020">
    <property type="protein sequence ID" value="ELR15851.1"/>
    <property type="molecule type" value="Genomic_DNA"/>
</dbReference>
<dbReference type="GO" id="GO:0016874">
    <property type="term" value="F:ligase activity"/>
    <property type="evidence" value="ECO:0007669"/>
    <property type="project" value="UniProtKB-KW"/>
</dbReference>
<evidence type="ECO:0000259" key="1">
    <source>
        <dbReference type="Pfam" id="PF09511"/>
    </source>
</evidence>
<dbReference type="STRING" id="1257118.L8GUS4"/>